<evidence type="ECO:0000256" key="1">
    <source>
        <dbReference type="ARBA" id="ARBA00004141"/>
    </source>
</evidence>
<dbReference type="PANTHER" id="PTHR37306">
    <property type="entry name" value="COLICIN V PRODUCTION PROTEIN"/>
    <property type="match status" value="1"/>
</dbReference>
<evidence type="ECO:0000256" key="5">
    <source>
        <dbReference type="SAM" id="Phobius"/>
    </source>
</evidence>
<name>A0ABQ5JK29_9LACO</name>
<evidence type="ECO:0000256" key="4">
    <source>
        <dbReference type="ARBA" id="ARBA00023136"/>
    </source>
</evidence>
<keyword evidence="4 5" id="KW-0472">Membrane</keyword>
<keyword evidence="3 5" id="KW-1133">Transmembrane helix</keyword>
<dbReference type="Pfam" id="PF02674">
    <property type="entry name" value="Colicin_V"/>
    <property type="match status" value="1"/>
</dbReference>
<dbReference type="Proteomes" id="UP001055149">
    <property type="component" value="Unassembled WGS sequence"/>
</dbReference>
<evidence type="ECO:0000313" key="7">
    <source>
        <dbReference type="Proteomes" id="UP001055149"/>
    </source>
</evidence>
<evidence type="ECO:0000256" key="3">
    <source>
        <dbReference type="ARBA" id="ARBA00022989"/>
    </source>
</evidence>
<comment type="subcellular location">
    <subcellularLocation>
        <location evidence="1">Membrane</location>
        <topology evidence="1">Multi-pass membrane protein</topology>
    </subcellularLocation>
</comment>
<organism evidence="6 7">
    <name type="scientific">Ligilactobacillus pabuli</name>
    <dbReference type="NCBI Taxonomy" id="2886039"/>
    <lineage>
        <taxon>Bacteria</taxon>
        <taxon>Bacillati</taxon>
        <taxon>Bacillota</taxon>
        <taxon>Bacilli</taxon>
        <taxon>Lactobacillales</taxon>
        <taxon>Lactobacillaceae</taxon>
        <taxon>Ligilactobacillus</taxon>
    </lineage>
</organism>
<dbReference type="PANTHER" id="PTHR37306:SF1">
    <property type="entry name" value="COLICIN V PRODUCTION PROTEIN"/>
    <property type="match status" value="1"/>
</dbReference>
<evidence type="ECO:0008006" key="8">
    <source>
        <dbReference type="Google" id="ProtNLM"/>
    </source>
</evidence>
<sequence>MMLFSGMIIVFLLIGAVHGYRTGLLLQVSSLISMVLAVIFAMYYSHDVTNWVTQIMVKYFHQSVSVAGNYITYVIVFVTLMLIVSGVFQSVGRWLNKINRWPLIGWGNSLLGIVAGAVISYLVILIGLNLLLATQSPWVHQQYTESQLAQLIVKPKVHEKGGAE</sequence>
<keyword evidence="2 5" id="KW-0812">Transmembrane</keyword>
<accession>A0ABQ5JK29</accession>
<dbReference type="RefSeq" id="WP_244055178.1">
    <property type="nucleotide sequence ID" value="NZ_BQXH01000009.1"/>
</dbReference>
<feature type="transmembrane region" description="Helical" evidence="5">
    <location>
        <begin position="67"/>
        <end position="89"/>
    </location>
</feature>
<dbReference type="EMBL" id="BQXH01000009">
    <property type="protein sequence ID" value="GKS81430.1"/>
    <property type="molecule type" value="Genomic_DNA"/>
</dbReference>
<evidence type="ECO:0000256" key="2">
    <source>
        <dbReference type="ARBA" id="ARBA00022692"/>
    </source>
</evidence>
<dbReference type="InterPro" id="IPR003825">
    <property type="entry name" value="Colicin-V_CvpA"/>
</dbReference>
<feature type="transmembrane region" description="Helical" evidence="5">
    <location>
        <begin position="29"/>
        <end position="46"/>
    </location>
</feature>
<protein>
    <recommendedName>
        <fullName evidence="8">CvpA family protein</fullName>
    </recommendedName>
</protein>
<keyword evidence="7" id="KW-1185">Reference proteome</keyword>
<feature type="transmembrane region" description="Helical" evidence="5">
    <location>
        <begin position="109"/>
        <end position="132"/>
    </location>
</feature>
<reference evidence="6" key="1">
    <citation type="journal article" date="2022" name="Int. J. Syst. Evol. Microbiol.">
        <title>A novel species of lactic acid bacteria, Ligilactobacillus pabuli sp. nov., isolated from alfalfa silage.</title>
        <authorList>
            <person name="Tohno M."/>
            <person name="Tanizawa Y."/>
            <person name="Sawada H."/>
            <person name="Sakamoto M."/>
            <person name="Ohkuma M."/>
            <person name="Kobayashi H."/>
        </authorList>
    </citation>
    <scope>NUCLEOTIDE SEQUENCE</scope>
    <source>
        <strain evidence="6">AF129</strain>
    </source>
</reference>
<gene>
    <name evidence="6" type="ORF">LPAF129_11160</name>
</gene>
<proteinExistence type="predicted"/>
<comment type="caution">
    <text evidence="6">The sequence shown here is derived from an EMBL/GenBank/DDBJ whole genome shotgun (WGS) entry which is preliminary data.</text>
</comment>
<evidence type="ECO:0000313" key="6">
    <source>
        <dbReference type="EMBL" id="GKS81430.1"/>
    </source>
</evidence>